<dbReference type="FunCoup" id="G8YNQ0">
    <property type="interactions" value="2175"/>
</dbReference>
<dbReference type="eggNOG" id="KOG0951">
    <property type="taxonomic scope" value="Eukaryota"/>
</dbReference>
<dbReference type="PROSITE" id="PS51192">
    <property type="entry name" value="HELICASE_ATP_BIND_1"/>
    <property type="match status" value="2"/>
</dbReference>
<dbReference type="SUPFAM" id="SSF52540">
    <property type="entry name" value="P-loop containing nucleoside triphosphate hydrolases"/>
    <property type="match status" value="3"/>
</dbReference>
<evidence type="ECO:0000256" key="3">
    <source>
        <dbReference type="ARBA" id="ARBA00022801"/>
    </source>
</evidence>
<dbReference type="Gene3D" id="2.60.40.150">
    <property type="entry name" value="C2 domain"/>
    <property type="match status" value="2"/>
</dbReference>
<dbReference type="GO" id="GO:0003676">
    <property type="term" value="F:nucleic acid binding"/>
    <property type="evidence" value="ECO:0007669"/>
    <property type="project" value="InterPro"/>
</dbReference>
<protein>
    <submittedName>
        <fullName evidence="10">Piso0_001644 protein</fullName>
    </submittedName>
</protein>
<dbReference type="STRING" id="559304.G8YNQ0"/>
<dbReference type="Gene3D" id="3.40.50.300">
    <property type="entry name" value="P-loop containing nucleotide triphosphate hydrolases"/>
    <property type="match status" value="4"/>
</dbReference>
<feature type="domain" description="Helicase ATP-binding" evidence="8">
    <location>
        <begin position="476"/>
        <end position="661"/>
    </location>
</feature>
<dbReference type="InterPro" id="IPR001650">
    <property type="entry name" value="Helicase_C-like"/>
</dbReference>
<dbReference type="GO" id="GO:0016787">
    <property type="term" value="F:hydrolase activity"/>
    <property type="evidence" value="ECO:0007669"/>
    <property type="project" value="UniProtKB-KW"/>
</dbReference>
<dbReference type="GO" id="GO:0006397">
    <property type="term" value="P:mRNA processing"/>
    <property type="evidence" value="ECO:0007669"/>
    <property type="project" value="UniProtKB-ARBA"/>
</dbReference>
<dbReference type="Pfam" id="PF00271">
    <property type="entry name" value="Helicase_C"/>
    <property type="match status" value="1"/>
</dbReference>
<keyword evidence="2" id="KW-0547">Nucleotide-binding</keyword>
<evidence type="ECO:0000259" key="8">
    <source>
        <dbReference type="PROSITE" id="PS51192"/>
    </source>
</evidence>
<gene>
    <name evidence="10" type="primary">Piso0_001644</name>
    <name evidence="10" type="ORF">GNLVRS01_PISO0E09552g</name>
</gene>
<dbReference type="GO" id="GO:0032991">
    <property type="term" value="C:protein-containing complex"/>
    <property type="evidence" value="ECO:0007669"/>
    <property type="project" value="UniProtKB-ARBA"/>
</dbReference>
<dbReference type="Proteomes" id="UP000005222">
    <property type="component" value="Chromosome E"/>
</dbReference>
<dbReference type="InterPro" id="IPR041094">
    <property type="entry name" value="Brr2_helicase_PWI"/>
</dbReference>
<dbReference type="InterPro" id="IPR050474">
    <property type="entry name" value="Hel308_SKI2-like"/>
</dbReference>
<keyword evidence="5" id="KW-0067">ATP-binding</keyword>
<dbReference type="FunFam" id="3.40.50.300:FF:000102">
    <property type="entry name" value="RNA helicase, activating signal cointegrator 1"/>
    <property type="match status" value="1"/>
</dbReference>
<dbReference type="OrthoDB" id="5575at2759"/>
<dbReference type="Pfam" id="PF21188">
    <property type="entry name" value="BRR2_plug"/>
    <property type="match status" value="1"/>
</dbReference>
<dbReference type="OMA" id="WISCETE"/>
<dbReference type="PANTHER" id="PTHR47961">
    <property type="entry name" value="DNA POLYMERASE THETA, PUTATIVE (AFU_ORTHOLOGUE AFUA_1G05260)-RELATED"/>
    <property type="match status" value="1"/>
</dbReference>
<dbReference type="EMBL" id="FO082055">
    <property type="protein sequence ID" value="CCE79568.1"/>
    <property type="molecule type" value="Genomic_DNA"/>
</dbReference>
<evidence type="ECO:0000256" key="7">
    <source>
        <dbReference type="SAM" id="MobiDB-lite"/>
    </source>
</evidence>
<dbReference type="InterPro" id="IPR014756">
    <property type="entry name" value="Ig_E-set"/>
</dbReference>
<dbReference type="SMART" id="SM00487">
    <property type="entry name" value="DEXDc"/>
    <property type="match status" value="2"/>
</dbReference>
<dbReference type="InterPro" id="IPR014001">
    <property type="entry name" value="Helicase_ATP-bd"/>
</dbReference>
<dbReference type="Gene3D" id="1.10.3380.10">
    <property type="entry name" value="Sec63 N-terminal domain-like domain"/>
    <property type="match status" value="2"/>
</dbReference>
<dbReference type="PANTHER" id="PTHR47961:SF4">
    <property type="entry name" value="ACTIVATING SIGNAL COINTEGRATOR 1 COMPLEX SUBUNIT 3"/>
    <property type="match status" value="1"/>
</dbReference>
<keyword evidence="11" id="KW-1185">Reference proteome</keyword>
<dbReference type="InterPro" id="IPR036388">
    <property type="entry name" value="WH-like_DNA-bd_sf"/>
</dbReference>
<dbReference type="InParanoid" id="G8YNQ0"/>
<evidence type="ECO:0000313" key="10">
    <source>
        <dbReference type="EMBL" id="CCE79568.1"/>
    </source>
</evidence>
<dbReference type="Pfam" id="PF00270">
    <property type="entry name" value="DEAD"/>
    <property type="match status" value="2"/>
</dbReference>
<evidence type="ECO:0000313" key="11">
    <source>
        <dbReference type="Proteomes" id="UP000005222"/>
    </source>
</evidence>
<dbReference type="HOGENOM" id="CLU_000335_1_0_1"/>
<dbReference type="InterPro" id="IPR048863">
    <property type="entry name" value="BRR2_plug"/>
</dbReference>
<sequence>MTSISRKHKDEDMSGKAVYSGQRKEDKETNPMSLAGQISLKDMGSRAKTETDVSSKNIPKSNDGKPETNFFFAGSSEKVLYHPTTEENAHILELIMVKVHEFLPDSSHDVIISAADSILEILKNELSNLQKKKEIEELLGMGIGSEDVDTLIGLGSRITDYNQSLGGPDTDDEAGDMAVIFEEDAEEGGDEEQDGFTAEVVDVASDDETTARQTTREEGIEGEKIIEQPTVDNKNDQSDLITAQIDEFYLQRKIGSLVNTDDPSLVQSVSNKYMKYLSDHYLSMRDLENELMELMEYENLDFIKSTIINRWNLVYSIKLAAAKKDSERKELFDEMEQFNHHELALKLSNASDEDNTGATKKRKMSSSDLSPTDDKSTKRLKGVHQREPKIIDLDALVFDQGSHLMTSSKVKLPQGSYQQNKKLYDIISVPAPMAPPSLENSNDRLVSIKELPEWARDAFPFNETQSLNRIQSKIFPMAFGTDENLLLCAPTGSGKTNVAMLTILRTMSNYRNEDTGQLDLRKFKIVYVAPLKALVQEQMREFQRRLTPTFGIIVNELTGDSRLTRQQLDETHIIVTTPEKWDIVTRKGSESFYLNLTRLIILDEIHLLHDERGPVIESIVSRTVRQVETMQDNIRLVGLSATLPNFKDVAKFLRVNFQKGLFFFDSSYRPCPLEQKFIGIKEKKAIKKLNAMNEACYDRVYECLQNKHQVIIFVHSRKETFKTAKWLLSKFIEENKADLILKPGSGADKILKEEANNSDNKNLKEILGDGIGIHHAGLKKDERTIVEDLFAQGLIPVLVSTATLAWGVNLPAHTVIIKGTETYSPEKGSWVQLSPQDILQMLGRAGRPRYDKSGEGIIITPHEELQYYLAVLNQQLPIESQLMSKLPDVMNAEVSLGSINSRDDAVEWLKYTYLFIRMLNSPAVYHVGAEYDGDKSLLYKRLDLSHTALTILRDNKLIDYDPLTGHVRSTELGKIASQFYINYETINMYNRQLKPWTTEIGVLRVFAMSGEFKLIPVRQEEKMEISKLSEMCPIPIRENPGDNLAKVNVLLQTYISRLTLDGFALMADMVYITQSAGRLLRAIFEISLRKGWSSLSKIILNLCKMVEKRMWLANSPLRQFGPLASREIIRKTEASHLPWKNYFDLNAAELAEIINLKGNSQNVYDLVHQFPRLFLNTYAYPITYDTLRVQLDIRPEWKWNANLHGNFETFLVLVEDSDGERILYRDEVVIHKTKVNKDHVLEFTVPVLDPIQRNYYVTLINEKWLQSEYRIPIDLSNLKIPKKFQSPTPLLDLENVPTSELKVPDYDNIFDFSYFNKFQSQLFQCLYKTNENAFAGMAKGNGKSVCIELLILNHWRQNKGRIVYINASEELIDKYTKRWKKKFAKITEEGKTVSKLTGSLSTDLKLLSSSHLTLATPEQFDCISKRWRQRKVIRSIDLFIGDDAHMIGDGISGVSYEIIFSRMRLISTQVDHPLRLAAFSHPITNARDFGEWIGCSKQNIYNFSPETRFQAIKEIRINSSKSKLDDSLLSLTNPCFQYLSEKNIESKSIIFVPSRKNCVDVGFDILHKEFIQGTQMLESEVSEIEPFIKKISDSALAELIRGGVAIYYKGMDATDKVIVERLFGRGIINLLVASRDTSSYCPQAHNIVILGTSEYDGKENRYEDYKINEILEMVGCCNNELFEANVLLFTDPTKMDYYSKFINTPLPIESNLVSKIHDVFMNEISTKTFRTRQDCVDWTTFSFFYRRLRSNPSFYELIDTSNLGISEFLSELVESTLKDLSEANVIELQDAEEDETVDEEATEEEIIPNGGAMIGSYYNISFFTIKEFARITNKTKLRGLLEVICSAQEFESLPIRANEENILRKLYQKLPVSHSQEDYSSPFFKTFVLLQAHLSRVPLALDLARDQRFILRKVVSVINACVDYLASEGNLNTLYAMDISQMVIQAVWNKDSPLKQIPHFDAQILSRCEKYKVETVYDLMALEDDERDDVLRLQDDKLNAVANFVNSYPNIELSYELDHSQKFITNEMIGIRIIIERDEEVDDFSVAAAFYPWPKDESWWVIIGDSATRQLYAIKKTTIGQTSQLLDLEFTVPTAGTQSLSVWCICDSYMDADKELSFDITLHPNEDTREIAEN</sequence>
<dbReference type="CDD" id="cd18795">
    <property type="entry name" value="SF2_C_Ski2"/>
    <property type="match status" value="1"/>
</dbReference>
<dbReference type="Gene3D" id="1.10.150.20">
    <property type="entry name" value="5' to 3' exonuclease, C-terminal subdomain"/>
    <property type="match status" value="2"/>
</dbReference>
<dbReference type="Gene3D" id="1.10.10.10">
    <property type="entry name" value="Winged helix-like DNA-binding domain superfamily/Winged helix DNA-binding domain"/>
    <property type="match status" value="2"/>
</dbReference>
<evidence type="ECO:0000256" key="1">
    <source>
        <dbReference type="ARBA" id="ARBA00022737"/>
    </source>
</evidence>
<feature type="domain" description="Helicase C-terminal" evidence="9">
    <location>
        <begin position="696"/>
        <end position="907"/>
    </location>
</feature>
<dbReference type="PIRSF" id="PIRSF039073">
    <property type="entry name" value="BRR2"/>
    <property type="match status" value="1"/>
</dbReference>
<dbReference type="FunFam" id="1.10.10.10:FF:000024">
    <property type="entry name" value="U5 small nuclear ribonucleoprotein helicase"/>
    <property type="match status" value="1"/>
</dbReference>
<dbReference type="GO" id="GO:0005524">
    <property type="term" value="F:ATP binding"/>
    <property type="evidence" value="ECO:0007669"/>
    <property type="project" value="UniProtKB-KW"/>
</dbReference>
<dbReference type="FunFam" id="1.10.3380.10:FF:000001">
    <property type="entry name" value="U5 small nuclear ribonucleoprotein helicase"/>
    <property type="match status" value="1"/>
</dbReference>
<keyword evidence="1" id="KW-0677">Repeat</keyword>
<dbReference type="GO" id="GO:0000712">
    <property type="term" value="P:resolution of meiotic recombination intermediates"/>
    <property type="evidence" value="ECO:0007669"/>
    <property type="project" value="TreeGrafter"/>
</dbReference>
<feature type="region of interest" description="Disordered" evidence="7">
    <location>
        <begin position="343"/>
        <end position="384"/>
    </location>
</feature>
<feature type="compositionally biased region" description="Basic and acidic residues" evidence="7">
    <location>
        <begin position="43"/>
        <end position="53"/>
    </location>
</feature>
<dbReference type="SUPFAM" id="SSF81296">
    <property type="entry name" value="E set domains"/>
    <property type="match status" value="1"/>
</dbReference>
<reference evidence="10 11" key="1">
    <citation type="journal article" date="2012" name="G3 (Bethesda)">
        <title>Pichia sorbitophila, an interspecies yeast hybrid reveals early steps of genome resolution following polyploidization.</title>
        <authorList>
            <person name="Leh Louis V."/>
            <person name="Despons L."/>
            <person name="Friedrich A."/>
            <person name="Martin T."/>
            <person name="Durrens P."/>
            <person name="Casaregola S."/>
            <person name="Neuveglise C."/>
            <person name="Fairhead C."/>
            <person name="Marck C."/>
            <person name="Cruz J.A."/>
            <person name="Straub M.L."/>
            <person name="Kugler V."/>
            <person name="Sacerdot C."/>
            <person name="Uzunov Z."/>
            <person name="Thierry A."/>
            <person name="Weiss S."/>
            <person name="Bleykasten C."/>
            <person name="De Montigny J."/>
            <person name="Jacques N."/>
            <person name="Jung P."/>
            <person name="Lemaire M."/>
            <person name="Mallet S."/>
            <person name="Morel G."/>
            <person name="Richard G.F."/>
            <person name="Sarkar A."/>
            <person name="Savel G."/>
            <person name="Schacherer J."/>
            <person name="Seret M.L."/>
            <person name="Talla E."/>
            <person name="Samson G."/>
            <person name="Jubin C."/>
            <person name="Poulain J."/>
            <person name="Vacherie B."/>
            <person name="Barbe V."/>
            <person name="Pelletier E."/>
            <person name="Sherman D.J."/>
            <person name="Westhof E."/>
            <person name="Weissenbach J."/>
            <person name="Baret P.V."/>
            <person name="Wincker P."/>
            <person name="Gaillardin C."/>
            <person name="Dujon B."/>
            <person name="Souciet J.L."/>
        </authorList>
    </citation>
    <scope>NUCLEOTIDE SEQUENCE [LARGE SCALE GENOMIC DNA]</scope>
    <source>
        <strain evidence="11">ATCC MYA-4447 / BCRC 22081 / CBS 7064 / NBRC 10061 / NRRL Y-12695</strain>
    </source>
</reference>
<dbReference type="FunFam" id="2.60.40.150:FF:000133">
    <property type="entry name" value="Pre-mRNA splicing helicase, putative"/>
    <property type="match status" value="1"/>
</dbReference>
<feature type="region of interest" description="Disordered" evidence="7">
    <location>
        <begin position="1"/>
        <end position="68"/>
    </location>
</feature>
<evidence type="ECO:0000256" key="5">
    <source>
        <dbReference type="ARBA" id="ARBA00022840"/>
    </source>
</evidence>
<dbReference type="PROSITE" id="PS51194">
    <property type="entry name" value="HELICASE_CTER"/>
    <property type="match status" value="1"/>
</dbReference>
<dbReference type="InterPro" id="IPR036390">
    <property type="entry name" value="WH_DNA-bd_sf"/>
</dbReference>
<evidence type="ECO:0000256" key="4">
    <source>
        <dbReference type="ARBA" id="ARBA00022806"/>
    </source>
</evidence>
<dbReference type="GO" id="GO:0003678">
    <property type="term" value="F:DNA helicase activity"/>
    <property type="evidence" value="ECO:0007669"/>
    <property type="project" value="TreeGrafter"/>
</dbReference>
<dbReference type="InterPro" id="IPR035892">
    <property type="entry name" value="C2_domain_sf"/>
</dbReference>
<dbReference type="SMART" id="SM00973">
    <property type="entry name" value="Sec63"/>
    <property type="match status" value="2"/>
</dbReference>
<keyword evidence="4" id="KW-0347">Helicase</keyword>
<dbReference type="InterPro" id="IPR004179">
    <property type="entry name" value="Sec63-dom"/>
</dbReference>
<feature type="coiled-coil region" evidence="6">
    <location>
        <begin position="112"/>
        <end position="139"/>
    </location>
</feature>
<keyword evidence="6" id="KW-0175">Coiled coil</keyword>
<accession>G8YNQ0</accession>
<organism evidence="10 11">
    <name type="scientific">Pichia sorbitophila (strain ATCC MYA-4447 / BCRC 22081 / CBS 7064 / NBRC 10061 / NRRL Y-12695)</name>
    <name type="common">Hybrid yeast</name>
    <dbReference type="NCBI Taxonomy" id="559304"/>
    <lineage>
        <taxon>Eukaryota</taxon>
        <taxon>Fungi</taxon>
        <taxon>Dikarya</taxon>
        <taxon>Ascomycota</taxon>
        <taxon>Saccharomycotina</taxon>
        <taxon>Pichiomycetes</taxon>
        <taxon>Debaryomycetaceae</taxon>
        <taxon>Millerozyma</taxon>
    </lineage>
</organism>
<dbReference type="InterPro" id="IPR027417">
    <property type="entry name" value="P-loop_NTPase"/>
</dbReference>
<proteinExistence type="predicted"/>
<name>G8YNQ0_PICSO</name>
<dbReference type="InterPro" id="IPR057842">
    <property type="entry name" value="WH_MER3"/>
</dbReference>
<dbReference type="InterPro" id="IPR011545">
    <property type="entry name" value="DEAD/DEAH_box_helicase_dom"/>
</dbReference>
<dbReference type="Pfam" id="PF18149">
    <property type="entry name" value="Helicase_PWI"/>
    <property type="match status" value="1"/>
</dbReference>
<dbReference type="Pfam" id="PF02889">
    <property type="entry name" value="Sec63"/>
    <property type="match status" value="2"/>
</dbReference>
<dbReference type="SUPFAM" id="SSF158702">
    <property type="entry name" value="Sec63 N-terminal domain-like"/>
    <property type="match status" value="2"/>
</dbReference>
<dbReference type="FunFam" id="3.40.50.300:FF:000062">
    <property type="entry name" value="U5 small nuclear ribonucleoprotein helicase"/>
    <property type="match status" value="1"/>
</dbReference>
<dbReference type="GO" id="GO:0005634">
    <property type="term" value="C:nucleus"/>
    <property type="evidence" value="ECO:0007669"/>
    <property type="project" value="TreeGrafter"/>
</dbReference>
<evidence type="ECO:0000259" key="9">
    <source>
        <dbReference type="PROSITE" id="PS51194"/>
    </source>
</evidence>
<evidence type="ECO:0000256" key="6">
    <source>
        <dbReference type="SAM" id="Coils"/>
    </source>
</evidence>
<dbReference type="Pfam" id="PF23445">
    <property type="entry name" value="WHD_SNRNP200"/>
    <property type="match status" value="2"/>
</dbReference>
<dbReference type="FunFam" id="1.10.150.20:FF:000013">
    <property type="entry name" value="U5 small nuclear ribonucleoprotein kDa helicase"/>
    <property type="match status" value="1"/>
</dbReference>
<evidence type="ECO:0000256" key="2">
    <source>
        <dbReference type="ARBA" id="ARBA00022741"/>
    </source>
</evidence>
<dbReference type="SMART" id="SM00490">
    <property type="entry name" value="HELICc"/>
    <property type="match status" value="1"/>
</dbReference>
<dbReference type="FunFam" id="1.10.10.10:FF:000012">
    <property type="entry name" value="U5 small nuclear ribonucleoprotein helicase"/>
    <property type="match status" value="1"/>
</dbReference>
<keyword evidence="3" id="KW-0378">Hydrolase</keyword>
<dbReference type="SUPFAM" id="SSF46785">
    <property type="entry name" value="Winged helix' DNA-binding domain"/>
    <property type="match status" value="1"/>
</dbReference>
<feature type="domain" description="Helicase ATP-binding" evidence="8">
    <location>
        <begin position="1324"/>
        <end position="1501"/>
    </location>
</feature>